<dbReference type="STRING" id="1353537.TP2_11845"/>
<dbReference type="EMBL" id="AUND01000038">
    <property type="protein sequence ID" value="KEO51581.1"/>
    <property type="molecule type" value="Genomic_DNA"/>
</dbReference>
<keyword evidence="5 10" id="KW-0375">Hydrogen ion transport</keyword>
<evidence type="ECO:0000256" key="11">
    <source>
        <dbReference type="RuleBase" id="RU003656"/>
    </source>
</evidence>
<dbReference type="InterPro" id="IPR036771">
    <property type="entry name" value="ATPsynth_dsu/esu_N"/>
</dbReference>
<keyword evidence="8 10" id="KW-0139">CF(1)</keyword>
<comment type="caution">
    <text evidence="13">The sequence shown here is derived from an EMBL/GenBank/DDBJ whole genome shotgun (WGS) entry which is preliminary data.</text>
</comment>
<dbReference type="AlphaFoldDB" id="A0A074J2E2"/>
<dbReference type="GO" id="GO:0005524">
    <property type="term" value="F:ATP binding"/>
    <property type="evidence" value="ECO:0007669"/>
    <property type="project" value="UniProtKB-UniRule"/>
</dbReference>
<dbReference type="GO" id="GO:0005886">
    <property type="term" value="C:plasma membrane"/>
    <property type="evidence" value="ECO:0007669"/>
    <property type="project" value="UniProtKB-SubCell"/>
</dbReference>
<comment type="subcellular location">
    <subcellularLocation>
        <location evidence="10">Cell membrane</location>
        <topology evidence="10">Peripheral membrane protein</topology>
    </subcellularLocation>
    <subcellularLocation>
        <location evidence="2">Endomembrane system</location>
        <topology evidence="2">Peripheral membrane protein</topology>
    </subcellularLocation>
</comment>
<keyword evidence="7 10" id="KW-0472">Membrane</keyword>
<dbReference type="InterPro" id="IPR020546">
    <property type="entry name" value="ATP_synth_F1_dsu/esu_N"/>
</dbReference>
<evidence type="ECO:0000256" key="7">
    <source>
        <dbReference type="ARBA" id="ARBA00023136"/>
    </source>
</evidence>
<evidence type="ECO:0000256" key="1">
    <source>
        <dbReference type="ARBA" id="ARBA00003543"/>
    </source>
</evidence>
<evidence type="ECO:0000256" key="2">
    <source>
        <dbReference type="ARBA" id="ARBA00004184"/>
    </source>
</evidence>
<evidence type="ECO:0000256" key="4">
    <source>
        <dbReference type="ARBA" id="ARBA00022448"/>
    </source>
</evidence>
<dbReference type="GO" id="GO:0046933">
    <property type="term" value="F:proton-transporting ATP synthase activity, rotational mechanism"/>
    <property type="evidence" value="ECO:0007669"/>
    <property type="project" value="UniProtKB-UniRule"/>
</dbReference>
<dbReference type="GO" id="GO:0045259">
    <property type="term" value="C:proton-transporting ATP synthase complex"/>
    <property type="evidence" value="ECO:0007669"/>
    <property type="project" value="UniProtKB-KW"/>
</dbReference>
<dbReference type="InterPro" id="IPR001469">
    <property type="entry name" value="ATP_synth_F1_dsu/esu"/>
</dbReference>
<evidence type="ECO:0000256" key="3">
    <source>
        <dbReference type="ARBA" id="ARBA00005712"/>
    </source>
</evidence>
<comment type="similarity">
    <text evidence="3 10 11">Belongs to the ATPase epsilon chain family.</text>
</comment>
<dbReference type="GO" id="GO:0012505">
    <property type="term" value="C:endomembrane system"/>
    <property type="evidence" value="ECO:0007669"/>
    <property type="project" value="UniProtKB-SubCell"/>
</dbReference>
<dbReference type="PANTHER" id="PTHR13822:SF10">
    <property type="entry name" value="ATP SYNTHASE EPSILON CHAIN, CHLOROPLASTIC"/>
    <property type="match status" value="1"/>
</dbReference>
<evidence type="ECO:0000259" key="12">
    <source>
        <dbReference type="Pfam" id="PF02823"/>
    </source>
</evidence>
<dbReference type="SUPFAM" id="SSF51344">
    <property type="entry name" value="Epsilon subunit of F1F0-ATP synthase N-terminal domain"/>
    <property type="match status" value="1"/>
</dbReference>
<dbReference type="RefSeq" id="WP_038079014.1">
    <property type="nucleotide sequence ID" value="NZ_AUND01000038.1"/>
</dbReference>
<evidence type="ECO:0000256" key="6">
    <source>
        <dbReference type="ARBA" id="ARBA00023065"/>
    </source>
</evidence>
<dbReference type="eggNOG" id="COG0355">
    <property type="taxonomic scope" value="Bacteria"/>
</dbReference>
<evidence type="ECO:0000313" key="13">
    <source>
        <dbReference type="EMBL" id="KEO51581.1"/>
    </source>
</evidence>
<dbReference type="OrthoDB" id="9799969at2"/>
<evidence type="ECO:0000256" key="10">
    <source>
        <dbReference type="HAMAP-Rule" id="MF_00530"/>
    </source>
</evidence>
<keyword evidence="9 10" id="KW-0066">ATP synthesis</keyword>
<dbReference type="Proteomes" id="UP000027432">
    <property type="component" value="Unassembled WGS sequence"/>
</dbReference>
<protein>
    <recommendedName>
        <fullName evidence="10">ATP synthase epsilon chain</fullName>
    </recommendedName>
    <alternativeName>
        <fullName evidence="10">ATP synthase F1 sector epsilon subunit</fullName>
    </alternativeName>
    <alternativeName>
        <fullName evidence="10">F-ATPase epsilon subunit</fullName>
    </alternativeName>
</protein>
<keyword evidence="10" id="KW-1003">Cell membrane</keyword>
<keyword evidence="6 10" id="KW-0406">Ion transport</keyword>
<evidence type="ECO:0000256" key="8">
    <source>
        <dbReference type="ARBA" id="ARBA00023196"/>
    </source>
</evidence>
<dbReference type="NCBIfam" id="TIGR01216">
    <property type="entry name" value="ATP_synt_epsi"/>
    <property type="match status" value="1"/>
</dbReference>
<evidence type="ECO:0000313" key="14">
    <source>
        <dbReference type="Proteomes" id="UP000027432"/>
    </source>
</evidence>
<proteinExistence type="inferred from homology"/>
<dbReference type="PANTHER" id="PTHR13822">
    <property type="entry name" value="ATP SYNTHASE DELTA/EPSILON CHAIN"/>
    <property type="match status" value="1"/>
</dbReference>
<evidence type="ECO:0000256" key="9">
    <source>
        <dbReference type="ARBA" id="ARBA00023310"/>
    </source>
</evidence>
<reference evidence="13 14" key="1">
    <citation type="submission" date="2013-07" db="EMBL/GenBank/DDBJ databases">
        <title>Thioclava pacifica DSM 10166 Genome Sequencing.</title>
        <authorList>
            <person name="Lai Q."/>
            <person name="Shao Z."/>
        </authorList>
    </citation>
    <scope>NUCLEOTIDE SEQUENCE [LARGE SCALE GENOMIC DNA]</scope>
    <source>
        <strain evidence="13 14">DSM 10166</strain>
    </source>
</reference>
<organism evidence="13 14">
    <name type="scientific">Thioclava pacifica DSM 10166</name>
    <dbReference type="NCBI Taxonomy" id="1353537"/>
    <lineage>
        <taxon>Bacteria</taxon>
        <taxon>Pseudomonadati</taxon>
        <taxon>Pseudomonadota</taxon>
        <taxon>Alphaproteobacteria</taxon>
        <taxon>Rhodobacterales</taxon>
        <taxon>Paracoccaceae</taxon>
        <taxon>Thioclava</taxon>
    </lineage>
</organism>
<name>A0A074J2E2_9RHOB</name>
<feature type="domain" description="ATP synthase F1 complex delta/epsilon subunit N-terminal" evidence="12">
    <location>
        <begin position="5"/>
        <end position="83"/>
    </location>
</feature>
<gene>
    <name evidence="10" type="primary">atpC</name>
    <name evidence="13" type="ORF">TP2_11845</name>
</gene>
<comment type="subunit">
    <text evidence="10 11">F-type ATPases have 2 components, CF(1) - the catalytic core - and CF(0) - the membrane proton channel. CF(1) has five subunits: alpha(3), beta(3), gamma(1), delta(1), epsilon(1). CF(0) has three main subunits: a, b and c.</text>
</comment>
<keyword evidence="4 10" id="KW-0813">Transport</keyword>
<sequence length="133" mass="14358">MADTMQFDLVAPERKLASVEEAVEVMVPGADGDLTVMPGHAPMLTTLRPGKLTLVTRSETQSYAVTGGFAEITPEGVTVLAERSMPAEEFTKEVHDRLIEEARRVHDEAHPSVADMTAKLLADMEALGSHMLG</sequence>
<accession>A0A074J2E2</accession>
<evidence type="ECO:0000256" key="5">
    <source>
        <dbReference type="ARBA" id="ARBA00022781"/>
    </source>
</evidence>
<keyword evidence="14" id="KW-1185">Reference proteome</keyword>
<dbReference type="Gene3D" id="2.60.15.10">
    <property type="entry name" value="F0F1 ATP synthase delta/epsilon subunit, N-terminal"/>
    <property type="match status" value="1"/>
</dbReference>
<dbReference type="CDD" id="cd12152">
    <property type="entry name" value="F1-ATPase_delta"/>
    <property type="match status" value="1"/>
</dbReference>
<comment type="function">
    <text evidence="1 10">Produces ATP from ADP in the presence of a proton gradient across the membrane.</text>
</comment>
<dbReference type="HAMAP" id="MF_00530">
    <property type="entry name" value="ATP_synth_epsil_bac"/>
    <property type="match status" value="1"/>
</dbReference>
<dbReference type="Pfam" id="PF02823">
    <property type="entry name" value="ATP-synt_DE_N"/>
    <property type="match status" value="1"/>
</dbReference>
<dbReference type="NCBIfam" id="NF009978">
    <property type="entry name" value="PRK13443.1"/>
    <property type="match status" value="1"/>
</dbReference>